<keyword evidence="11" id="KW-0175">Coiled coil</keyword>
<evidence type="ECO:0000256" key="2">
    <source>
        <dbReference type="ARBA" id="ARBA00004370"/>
    </source>
</evidence>
<dbReference type="SUPFAM" id="SSF47384">
    <property type="entry name" value="Homodimeric domain of signal transducing histidine kinase"/>
    <property type="match status" value="1"/>
</dbReference>
<reference evidence="15 16" key="1">
    <citation type="submission" date="2006-01" db="EMBL/GenBank/DDBJ databases">
        <authorList>
            <person name="Brettar I."/>
            <person name="Hofle M."/>
            <person name="Ferriera S."/>
            <person name="Johnson J."/>
            <person name="Kravitz S."/>
            <person name="Halpern A."/>
            <person name="Remington K."/>
            <person name="Beeson K."/>
            <person name="Tran B."/>
            <person name="Rogers Y.-H."/>
            <person name="Friedman R."/>
            <person name="Venter J.C."/>
        </authorList>
    </citation>
    <scope>NUCLEOTIDE SEQUENCE [LARGE SCALE GENOMIC DNA]</scope>
    <source>
        <strain evidence="15 16">OS145</strain>
    </source>
</reference>
<keyword evidence="8 12" id="KW-1133">Transmembrane helix</keyword>
<dbReference type="GO" id="GO:0016301">
    <property type="term" value="F:kinase activity"/>
    <property type="evidence" value="ECO:0007669"/>
    <property type="project" value="UniProtKB-KW"/>
</dbReference>
<evidence type="ECO:0000256" key="12">
    <source>
        <dbReference type="SAM" id="Phobius"/>
    </source>
</evidence>
<proteinExistence type="predicted"/>
<dbReference type="InterPro" id="IPR036097">
    <property type="entry name" value="HisK_dim/P_sf"/>
</dbReference>
<keyword evidence="5" id="KW-0808">Transferase</keyword>
<dbReference type="PRINTS" id="PR00344">
    <property type="entry name" value="BCTRLSENSOR"/>
</dbReference>
<dbReference type="EC" id="2.7.13.3" evidence="3"/>
<evidence type="ECO:0000256" key="11">
    <source>
        <dbReference type="SAM" id="Coils"/>
    </source>
</evidence>
<dbReference type="InterPro" id="IPR004358">
    <property type="entry name" value="Sig_transdc_His_kin-like_C"/>
</dbReference>
<dbReference type="InterPro" id="IPR003660">
    <property type="entry name" value="HAMP_dom"/>
</dbReference>
<keyword evidence="7 15" id="KW-0418">Kinase</keyword>
<keyword evidence="6 12" id="KW-0812">Transmembrane</keyword>
<evidence type="ECO:0000256" key="9">
    <source>
        <dbReference type="ARBA" id="ARBA00023012"/>
    </source>
</evidence>
<dbReference type="InterPro" id="IPR036890">
    <property type="entry name" value="HATPase_C_sf"/>
</dbReference>
<evidence type="ECO:0000256" key="8">
    <source>
        <dbReference type="ARBA" id="ARBA00022989"/>
    </source>
</evidence>
<dbReference type="PROSITE" id="PS50109">
    <property type="entry name" value="HIS_KIN"/>
    <property type="match status" value="1"/>
</dbReference>
<dbReference type="CDD" id="cd00082">
    <property type="entry name" value="HisKA"/>
    <property type="match status" value="1"/>
</dbReference>
<dbReference type="PROSITE" id="PS50885">
    <property type="entry name" value="HAMP"/>
    <property type="match status" value="1"/>
</dbReference>
<evidence type="ECO:0000259" key="14">
    <source>
        <dbReference type="PROSITE" id="PS50885"/>
    </source>
</evidence>
<keyword evidence="16" id="KW-1185">Reference proteome</keyword>
<evidence type="ECO:0000256" key="1">
    <source>
        <dbReference type="ARBA" id="ARBA00000085"/>
    </source>
</evidence>
<dbReference type="SMART" id="SM00304">
    <property type="entry name" value="HAMP"/>
    <property type="match status" value="1"/>
</dbReference>
<evidence type="ECO:0000313" key="16">
    <source>
        <dbReference type="Proteomes" id="UP000016543"/>
    </source>
</evidence>
<dbReference type="CDD" id="cd06225">
    <property type="entry name" value="HAMP"/>
    <property type="match status" value="1"/>
</dbReference>
<dbReference type="PANTHER" id="PTHR45436">
    <property type="entry name" value="SENSOR HISTIDINE KINASE YKOH"/>
    <property type="match status" value="1"/>
</dbReference>
<evidence type="ECO:0000256" key="5">
    <source>
        <dbReference type="ARBA" id="ARBA00022679"/>
    </source>
</evidence>
<protein>
    <recommendedName>
        <fullName evidence="3">histidine kinase</fullName>
        <ecNumber evidence="3">2.7.13.3</ecNumber>
    </recommendedName>
</protein>
<evidence type="ECO:0000313" key="15">
    <source>
        <dbReference type="EMBL" id="EAQ31519.1"/>
    </source>
</evidence>
<organism evidence="15 16">
    <name type="scientific">Idiomarina baltica OS145</name>
    <dbReference type="NCBI Taxonomy" id="314276"/>
    <lineage>
        <taxon>Bacteria</taxon>
        <taxon>Pseudomonadati</taxon>
        <taxon>Pseudomonadota</taxon>
        <taxon>Gammaproteobacteria</taxon>
        <taxon>Alteromonadales</taxon>
        <taxon>Idiomarinaceae</taxon>
        <taxon>Idiomarina</taxon>
    </lineage>
</organism>
<accession>A0ABM9WKQ9</accession>
<dbReference type="Gene3D" id="1.10.287.130">
    <property type="match status" value="1"/>
</dbReference>
<dbReference type="Pfam" id="PF00512">
    <property type="entry name" value="HisKA"/>
    <property type="match status" value="1"/>
</dbReference>
<evidence type="ECO:0000256" key="3">
    <source>
        <dbReference type="ARBA" id="ARBA00012438"/>
    </source>
</evidence>
<dbReference type="EMBL" id="AAMX01000015">
    <property type="protein sequence ID" value="EAQ31519.1"/>
    <property type="molecule type" value="Genomic_DNA"/>
</dbReference>
<name>A0ABM9WKQ9_9GAMM</name>
<evidence type="ECO:0000259" key="13">
    <source>
        <dbReference type="PROSITE" id="PS50109"/>
    </source>
</evidence>
<dbReference type="InterPro" id="IPR003661">
    <property type="entry name" value="HisK_dim/P_dom"/>
</dbReference>
<dbReference type="InterPro" id="IPR003594">
    <property type="entry name" value="HATPase_dom"/>
</dbReference>
<dbReference type="Gene3D" id="6.10.340.10">
    <property type="match status" value="1"/>
</dbReference>
<evidence type="ECO:0000256" key="6">
    <source>
        <dbReference type="ARBA" id="ARBA00022692"/>
    </source>
</evidence>
<evidence type="ECO:0000256" key="4">
    <source>
        <dbReference type="ARBA" id="ARBA00022553"/>
    </source>
</evidence>
<feature type="domain" description="HAMP" evidence="14">
    <location>
        <begin position="207"/>
        <end position="259"/>
    </location>
</feature>
<evidence type="ECO:0000256" key="7">
    <source>
        <dbReference type="ARBA" id="ARBA00022777"/>
    </source>
</evidence>
<keyword evidence="9" id="KW-0902">Two-component regulatory system</keyword>
<keyword evidence="10 12" id="KW-0472">Membrane</keyword>
<dbReference type="InterPro" id="IPR005467">
    <property type="entry name" value="His_kinase_dom"/>
</dbReference>
<dbReference type="SMART" id="SM00388">
    <property type="entry name" value="HisKA"/>
    <property type="match status" value="1"/>
</dbReference>
<dbReference type="PANTHER" id="PTHR45436:SF5">
    <property type="entry name" value="SENSOR HISTIDINE KINASE TRCS"/>
    <property type="match status" value="1"/>
</dbReference>
<dbReference type="SUPFAM" id="SSF55874">
    <property type="entry name" value="ATPase domain of HSP90 chaperone/DNA topoisomerase II/histidine kinase"/>
    <property type="match status" value="1"/>
</dbReference>
<feature type="transmembrane region" description="Helical" evidence="12">
    <location>
        <begin position="27"/>
        <end position="50"/>
    </location>
</feature>
<comment type="caution">
    <text evidence="15">The sequence shown here is derived from an EMBL/GenBank/DDBJ whole genome shotgun (WGS) entry which is preliminary data.</text>
</comment>
<dbReference type="Pfam" id="PF02518">
    <property type="entry name" value="HATPase_c"/>
    <property type="match status" value="1"/>
</dbReference>
<evidence type="ECO:0000256" key="10">
    <source>
        <dbReference type="ARBA" id="ARBA00023136"/>
    </source>
</evidence>
<dbReference type="CDD" id="cd00075">
    <property type="entry name" value="HATPase"/>
    <property type="match status" value="1"/>
</dbReference>
<feature type="coiled-coil region" evidence="11">
    <location>
        <begin position="247"/>
        <end position="284"/>
    </location>
</feature>
<dbReference type="InterPro" id="IPR050428">
    <property type="entry name" value="TCS_sensor_his_kinase"/>
</dbReference>
<dbReference type="Pfam" id="PF00672">
    <property type="entry name" value="HAMP"/>
    <property type="match status" value="1"/>
</dbReference>
<dbReference type="SMART" id="SM00387">
    <property type="entry name" value="HATPase_c"/>
    <property type="match status" value="1"/>
</dbReference>
<feature type="transmembrane region" description="Helical" evidence="12">
    <location>
        <begin position="185"/>
        <end position="206"/>
    </location>
</feature>
<keyword evidence="4" id="KW-0597">Phosphoprotein</keyword>
<dbReference type="Proteomes" id="UP000016543">
    <property type="component" value="Unassembled WGS sequence"/>
</dbReference>
<comment type="catalytic activity">
    <reaction evidence="1">
        <text>ATP + protein L-histidine = ADP + protein N-phospho-L-histidine.</text>
        <dbReference type="EC" id="2.7.13.3"/>
    </reaction>
</comment>
<feature type="domain" description="Histidine kinase" evidence="13">
    <location>
        <begin position="290"/>
        <end position="495"/>
    </location>
</feature>
<gene>
    <name evidence="15" type="ORF">OS145_09540</name>
</gene>
<dbReference type="Gene3D" id="3.30.565.10">
    <property type="entry name" value="Histidine kinase-like ATPase, C-terminal domain"/>
    <property type="match status" value="1"/>
</dbReference>
<sequence length="505" mass="56168">MYPFDTHKGGNVTKRYTLPLSSIQRRLLLYVVIPMLLISGAAITFGLNIAGQQEEERLKTDLKLIGRAISLPISDALLNNDLATVQANLDSVFNIGRVYGASVYDVNGQQVAEAGVTETDLSDSWLARQTVQTGVSQDDYRQVEGREVFSQFLPIVDRGGRIIGLLQINRRASDFDERFEQLSQVAWISWFIFAVVTIAVLVFGHYRGVGRHVLYLRNIMQQVAEGRRDVRVDTHGPSEIVAISQGLNEMLEAVTRAEQEIRDRRQEEQRLNEALREQEKMAAIGSVSSGVAHELGAPLTVIDNRAKKLLRHTDSEDDRRQLQAIRGQVHRLTRLVNQLLAFSRTPVSERQQVAIKVLIERAYTSVGFELENDDIQRVVEYQGDDVCTVDVSRMELALVNVLRNAYQAAKSEVRIAVSQTPSSTEIMIMDDGDGLTQRAQAHATSPFYSSKTTGEGTGLGLTIVQHIMSDHEGELKLENRPEGGCCVILSLPQKVLKTGGSNDSE</sequence>
<comment type="subcellular location">
    <subcellularLocation>
        <location evidence="2">Membrane</location>
    </subcellularLocation>
</comment>